<proteinExistence type="predicted"/>
<reference evidence="1 2" key="1">
    <citation type="submission" date="2018-02" db="EMBL/GenBank/DDBJ databases">
        <title>Genomic Encyclopedia of Archaeal and Bacterial Type Strains, Phase II (KMG-II): from individual species to whole genera.</title>
        <authorList>
            <person name="Goeker M."/>
        </authorList>
    </citation>
    <scope>NUCLEOTIDE SEQUENCE [LARGE SCALE GENOMIC DNA]</scope>
    <source>
        <strain evidence="1 2">DSM 29526</strain>
    </source>
</reference>
<sequence>MQYIIRLTTLLVAALLLVGCYGLLPSKGGGQLSYTPQGRTPDPEDVLLPEGYRIEVVADGLTFPTAVAFDGDGTPHVIEAGYSYGEVFLQPKLLRIGADGDTTLVYAGERNGPWNGITFDDGYFYIAEGGQLEGGKILQVSEAGTAEILVENLPSLGDHHTNGPVVRDGYVYFGQGTATNAAVVGTDNAAYGWLHRFTDFHDIPCEDITVRGVNSTTENVLTDEPDDEAVTGPYSPYGETVQDGQVIPGAIPCGGAVLRVPVDGGEAELVAWGFRNPYGLALDADGALYVTDNMYDVRGSRPAWGTGDLLWKVEEGSWYGWPDYYSGIPVASLEFPGKNDPQRILAEDPGAPAEAVAKFGVHASANGLDFSPGAAFGFAGQAFVAEFGDMAPTVGKALAPVGYKVVRVDVKTGVVADFAVNNSPKNGPASWLRSGGLERPVSVSFDPAGDALYVVDFGILTLDDEQGPMPREGTGVVWKITKTR</sequence>
<dbReference type="InterPro" id="IPR011042">
    <property type="entry name" value="6-blade_b-propeller_TolB-like"/>
</dbReference>
<accession>A0A2S6I399</accession>
<dbReference type="RefSeq" id="WP_104420120.1">
    <property type="nucleotide sequence ID" value="NZ_PTJC01000006.1"/>
</dbReference>
<comment type="caution">
    <text evidence="1">The sequence shown here is derived from an EMBL/GenBank/DDBJ whole genome shotgun (WGS) entry which is preliminary data.</text>
</comment>
<protein>
    <recommendedName>
        <fullName evidence="3">Glucose/arabinose dehydrogenase</fullName>
    </recommendedName>
</protein>
<dbReference type="OrthoDB" id="9770043at2"/>
<keyword evidence="2" id="KW-1185">Reference proteome</keyword>
<organism evidence="1 2">
    <name type="scientific">Neolewinella xylanilytica</name>
    <dbReference type="NCBI Taxonomy" id="1514080"/>
    <lineage>
        <taxon>Bacteria</taxon>
        <taxon>Pseudomonadati</taxon>
        <taxon>Bacteroidota</taxon>
        <taxon>Saprospiria</taxon>
        <taxon>Saprospirales</taxon>
        <taxon>Lewinellaceae</taxon>
        <taxon>Neolewinella</taxon>
    </lineage>
</organism>
<evidence type="ECO:0000313" key="2">
    <source>
        <dbReference type="Proteomes" id="UP000237662"/>
    </source>
</evidence>
<dbReference type="Proteomes" id="UP000237662">
    <property type="component" value="Unassembled WGS sequence"/>
</dbReference>
<dbReference type="PROSITE" id="PS51257">
    <property type="entry name" value="PROKAR_LIPOPROTEIN"/>
    <property type="match status" value="1"/>
</dbReference>
<evidence type="ECO:0008006" key="3">
    <source>
        <dbReference type="Google" id="ProtNLM"/>
    </source>
</evidence>
<gene>
    <name evidence="1" type="ORF">CLV84_2533</name>
</gene>
<dbReference type="AlphaFoldDB" id="A0A2S6I399"/>
<dbReference type="PANTHER" id="PTHR33546:SF1">
    <property type="entry name" value="LARGE, MULTIFUNCTIONAL SECRETED PROTEIN"/>
    <property type="match status" value="1"/>
</dbReference>
<dbReference type="EMBL" id="PTJC01000006">
    <property type="protein sequence ID" value="PPK85630.1"/>
    <property type="molecule type" value="Genomic_DNA"/>
</dbReference>
<dbReference type="PANTHER" id="PTHR33546">
    <property type="entry name" value="LARGE, MULTIFUNCTIONAL SECRETED PROTEIN-RELATED"/>
    <property type="match status" value="1"/>
</dbReference>
<name>A0A2S6I399_9BACT</name>
<dbReference type="Gene3D" id="2.120.10.30">
    <property type="entry name" value="TolB, C-terminal domain"/>
    <property type="match status" value="1"/>
</dbReference>
<dbReference type="SUPFAM" id="SSF101898">
    <property type="entry name" value="NHL repeat"/>
    <property type="match status" value="1"/>
</dbReference>
<evidence type="ECO:0000313" key="1">
    <source>
        <dbReference type="EMBL" id="PPK85630.1"/>
    </source>
</evidence>